<sequence>MELMIAFLESLVRDSISLKLIIATIIKILPLSYRFTTHTHCLGNGKAVDISNHLDNKRVTVHKASRTPEAYTKREGDAKLLSIIM</sequence>
<dbReference type="Proteomes" id="UP001054945">
    <property type="component" value="Unassembled WGS sequence"/>
</dbReference>
<evidence type="ECO:0000313" key="2">
    <source>
        <dbReference type="Proteomes" id="UP001054945"/>
    </source>
</evidence>
<reference evidence="1 2" key="1">
    <citation type="submission" date="2021-06" db="EMBL/GenBank/DDBJ databases">
        <title>Caerostris extrusa draft genome.</title>
        <authorList>
            <person name="Kono N."/>
            <person name="Arakawa K."/>
        </authorList>
    </citation>
    <scope>NUCLEOTIDE SEQUENCE [LARGE SCALE GENOMIC DNA]</scope>
</reference>
<evidence type="ECO:0000313" key="1">
    <source>
        <dbReference type="EMBL" id="GIY74332.1"/>
    </source>
</evidence>
<organism evidence="1 2">
    <name type="scientific">Caerostris extrusa</name>
    <name type="common">Bark spider</name>
    <name type="synonym">Caerostris bankana</name>
    <dbReference type="NCBI Taxonomy" id="172846"/>
    <lineage>
        <taxon>Eukaryota</taxon>
        <taxon>Metazoa</taxon>
        <taxon>Ecdysozoa</taxon>
        <taxon>Arthropoda</taxon>
        <taxon>Chelicerata</taxon>
        <taxon>Arachnida</taxon>
        <taxon>Araneae</taxon>
        <taxon>Araneomorphae</taxon>
        <taxon>Entelegynae</taxon>
        <taxon>Araneoidea</taxon>
        <taxon>Araneidae</taxon>
        <taxon>Caerostris</taxon>
    </lineage>
</organism>
<gene>
    <name evidence="1" type="ORF">CEXT_789331</name>
</gene>
<comment type="caution">
    <text evidence="1">The sequence shown here is derived from an EMBL/GenBank/DDBJ whole genome shotgun (WGS) entry which is preliminary data.</text>
</comment>
<dbReference type="EMBL" id="BPLR01015204">
    <property type="protein sequence ID" value="GIY74332.1"/>
    <property type="molecule type" value="Genomic_DNA"/>
</dbReference>
<protein>
    <submittedName>
        <fullName evidence="1">Uncharacterized protein</fullName>
    </submittedName>
</protein>
<proteinExistence type="predicted"/>
<accession>A0AAV4VV84</accession>
<name>A0AAV4VV84_CAEEX</name>
<keyword evidence="2" id="KW-1185">Reference proteome</keyword>
<dbReference type="AlphaFoldDB" id="A0AAV4VV84"/>